<evidence type="ECO:0000313" key="11">
    <source>
        <dbReference type="Proteomes" id="UP000029734"/>
    </source>
</evidence>
<accession>A0A098M9M9</accession>
<dbReference type="CDD" id="cd06225">
    <property type="entry name" value="HAMP"/>
    <property type="match status" value="1"/>
</dbReference>
<dbReference type="Pfam" id="PF12729">
    <property type="entry name" value="4HB_MCP_1"/>
    <property type="match status" value="1"/>
</dbReference>
<dbReference type="Pfam" id="PF00015">
    <property type="entry name" value="MCPsignal"/>
    <property type="match status" value="1"/>
</dbReference>
<dbReference type="GO" id="GO:0007165">
    <property type="term" value="P:signal transduction"/>
    <property type="evidence" value="ECO:0007669"/>
    <property type="project" value="UniProtKB-KW"/>
</dbReference>
<feature type="transmembrane region" description="Helical" evidence="7">
    <location>
        <begin position="12"/>
        <end position="30"/>
    </location>
</feature>
<dbReference type="SMART" id="SM00283">
    <property type="entry name" value="MA"/>
    <property type="match status" value="1"/>
</dbReference>
<feature type="domain" description="HAMP" evidence="9">
    <location>
        <begin position="211"/>
        <end position="263"/>
    </location>
</feature>
<evidence type="ECO:0008006" key="12">
    <source>
        <dbReference type="Google" id="ProtNLM"/>
    </source>
</evidence>
<dbReference type="SMART" id="SM00304">
    <property type="entry name" value="HAMP"/>
    <property type="match status" value="1"/>
</dbReference>
<dbReference type="PANTHER" id="PTHR32089:SF112">
    <property type="entry name" value="LYSOZYME-LIKE PROTEIN-RELATED"/>
    <property type="match status" value="1"/>
</dbReference>
<dbReference type="Gene3D" id="1.10.287.950">
    <property type="entry name" value="Methyl-accepting chemotaxis protein"/>
    <property type="match status" value="1"/>
</dbReference>
<dbReference type="PROSITE" id="PS50885">
    <property type="entry name" value="HAMP"/>
    <property type="match status" value="1"/>
</dbReference>
<dbReference type="AlphaFoldDB" id="A0A098M9M9"/>
<proteinExistence type="inferred from homology"/>
<feature type="domain" description="Methyl-accepting transducer" evidence="8">
    <location>
        <begin position="282"/>
        <end position="518"/>
    </location>
</feature>
<reference evidence="10 11" key="1">
    <citation type="submission" date="2014-08" db="EMBL/GenBank/DDBJ databases">
        <authorList>
            <person name="den Bakker H.C."/>
        </authorList>
    </citation>
    <scope>NUCLEOTIDE SEQUENCE [LARGE SCALE GENOMIC DNA]</scope>
    <source>
        <strain evidence="10 11">DSM 18334</strain>
    </source>
</reference>
<evidence type="ECO:0000259" key="8">
    <source>
        <dbReference type="PROSITE" id="PS50111"/>
    </source>
</evidence>
<dbReference type="PROSITE" id="PS50111">
    <property type="entry name" value="CHEMOTAXIS_TRANSDUC_2"/>
    <property type="match status" value="1"/>
</dbReference>
<keyword evidence="2" id="KW-1003">Cell membrane</keyword>
<keyword evidence="3 7" id="KW-0472">Membrane</keyword>
<keyword evidence="4 6" id="KW-0807">Transducer</keyword>
<reference evidence="10 11" key="2">
    <citation type="submission" date="2014-10" db="EMBL/GenBank/DDBJ databases">
        <title>Comparative genomics of the Paenibacillus odorifer group.</title>
        <authorList>
            <person name="Tsai Y.-C."/>
            <person name="Martin N."/>
            <person name="Korlach J."/>
            <person name="Wiedmann M."/>
        </authorList>
    </citation>
    <scope>NUCLEOTIDE SEQUENCE [LARGE SCALE GENOMIC DNA]</scope>
    <source>
        <strain evidence="10 11">DSM 18334</strain>
    </source>
</reference>
<keyword evidence="7" id="KW-1133">Transmembrane helix</keyword>
<dbReference type="eggNOG" id="COG0840">
    <property type="taxonomic scope" value="Bacteria"/>
</dbReference>
<evidence type="ECO:0000259" key="9">
    <source>
        <dbReference type="PROSITE" id="PS50885"/>
    </source>
</evidence>
<evidence type="ECO:0000256" key="4">
    <source>
        <dbReference type="ARBA" id="ARBA00023224"/>
    </source>
</evidence>
<dbReference type="PANTHER" id="PTHR32089">
    <property type="entry name" value="METHYL-ACCEPTING CHEMOTAXIS PROTEIN MCPB"/>
    <property type="match status" value="1"/>
</dbReference>
<evidence type="ECO:0000256" key="3">
    <source>
        <dbReference type="ARBA" id="ARBA00023136"/>
    </source>
</evidence>
<name>A0A098M9M9_9BACL</name>
<keyword evidence="7" id="KW-0812">Transmembrane</keyword>
<dbReference type="InterPro" id="IPR004090">
    <property type="entry name" value="Chemotax_Me-accpt_rcpt"/>
</dbReference>
<dbReference type="InterPro" id="IPR003660">
    <property type="entry name" value="HAMP_dom"/>
</dbReference>
<dbReference type="Pfam" id="PF00672">
    <property type="entry name" value="HAMP"/>
    <property type="match status" value="1"/>
</dbReference>
<evidence type="ECO:0000256" key="2">
    <source>
        <dbReference type="ARBA" id="ARBA00022475"/>
    </source>
</evidence>
<dbReference type="Proteomes" id="UP000029734">
    <property type="component" value="Unassembled WGS sequence"/>
</dbReference>
<evidence type="ECO:0000256" key="1">
    <source>
        <dbReference type="ARBA" id="ARBA00004236"/>
    </source>
</evidence>
<dbReference type="STRING" id="268407.PWYN_07735"/>
<comment type="subcellular location">
    <subcellularLocation>
        <location evidence="1">Cell membrane</location>
    </subcellularLocation>
</comment>
<comment type="caution">
    <text evidence="10">The sequence shown here is derived from an EMBL/GenBank/DDBJ whole genome shotgun (WGS) entry which is preliminary data.</text>
</comment>
<dbReference type="SUPFAM" id="SSF58104">
    <property type="entry name" value="Methyl-accepting chemotaxis protein (MCP) signaling domain"/>
    <property type="match status" value="1"/>
</dbReference>
<evidence type="ECO:0000256" key="5">
    <source>
        <dbReference type="ARBA" id="ARBA00029447"/>
    </source>
</evidence>
<dbReference type="GO" id="GO:0006935">
    <property type="term" value="P:chemotaxis"/>
    <property type="evidence" value="ECO:0007669"/>
    <property type="project" value="InterPro"/>
</dbReference>
<dbReference type="InterPro" id="IPR024478">
    <property type="entry name" value="HlyB_4HB_MCP"/>
</dbReference>
<gene>
    <name evidence="10" type="ORF">PWYN_07735</name>
</gene>
<dbReference type="GO" id="GO:0004888">
    <property type="term" value="F:transmembrane signaling receptor activity"/>
    <property type="evidence" value="ECO:0007669"/>
    <property type="project" value="InterPro"/>
</dbReference>
<sequence>MKHLKVKFKMALLMVVVILVMIGVGIMGVLTTAKMADRSQETYKESLLPISSVSQMRTNNRAIESYVLEILLTKDIAAKTVLDENIKEKIKSNDDLLVKLKEINYSDINITTKLNDYIALLPSYRAQWDEIIQLGNKGLNEKAYALYSGEFSTYREKMIDMLKDVTNELLKGADAHDAASTSDADRFRSLSLIIIAIASMLCAGISFVIIRLITKPLKELQGLMQRAEDGDLTVSAVYDSKDEIGLINRSFNRMLVSLRTMMLSVAESAEMLSASSEEMSASSEQTTLASQMIAETSGEIASGFEEQNENIRRTSEAVQGMTDDIYSVDQSTSEMSSLMGIVAESTDRGAVAVDEIIDQMKEIDASVAGSRVIVNNLASLSEEINTIITTINGIASQTSLLSLNASIEAARAGEHGRGFAVVAGEIRKLSEATGRSSLQITDIITHIQQQTESAMKSMARGSQLVSQGVTQSNLVSQAFSEIQTSIKDVTLQTEDIRTAVEHISKESQGVKVAMEQVNAISNAGAEGIQDTSAASQEQLSAMEEMTSSAQYLATLAEELQKSLSGFKL</sequence>
<protein>
    <recommendedName>
        <fullName evidence="12">Chemotaxis protein</fullName>
    </recommendedName>
</protein>
<comment type="similarity">
    <text evidence="5">Belongs to the methyl-accepting chemotaxis (MCP) protein family.</text>
</comment>
<dbReference type="EMBL" id="JQCR01000002">
    <property type="protein sequence ID" value="KGE19255.1"/>
    <property type="molecule type" value="Genomic_DNA"/>
</dbReference>
<dbReference type="GO" id="GO:0005886">
    <property type="term" value="C:plasma membrane"/>
    <property type="evidence" value="ECO:0007669"/>
    <property type="project" value="UniProtKB-SubCell"/>
</dbReference>
<dbReference type="PRINTS" id="PR00260">
    <property type="entry name" value="CHEMTRNSDUCR"/>
</dbReference>
<keyword evidence="11" id="KW-1185">Reference proteome</keyword>
<feature type="transmembrane region" description="Helical" evidence="7">
    <location>
        <begin position="190"/>
        <end position="214"/>
    </location>
</feature>
<dbReference type="InterPro" id="IPR004089">
    <property type="entry name" value="MCPsignal_dom"/>
</dbReference>
<evidence type="ECO:0000256" key="7">
    <source>
        <dbReference type="SAM" id="Phobius"/>
    </source>
</evidence>
<dbReference type="RefSeq" id="WP_036650029.1">
    <property type="nucleotide sequence ID" value="NZ_JQCR01000002.1"/>
</dbReference>
<evidence type="ECO:0000313" key="10">
    <source>
        <dbReference type="EMBL" id="KGE19255.1"/>
    </source>
</evidence>
<evidence type="ECO:0000256" key="6">
    <source>
        <dbReference type="PROSITE-ProRule" id="PRU00284"/>
    </source>
</evidence>
<organism evidence="10 11">
    <name type="scientific">Paenibacillus wynnii</name>
    <dbReference type="NCBI Taxonomy" id="268407"/>
    <lineage>
        <taxon>Bacteria</taxon>
        <taxon>Bacillati</taxon>
        <taxon>Bacillota</taxon>
        <taxon>Bacilli</taxon>
        <taxon>Bacillales</taxon>
        <taxon>Paenibacillaceae</taxon>
        <taxon>Paenibacillus</taxon>
    </lineage>
</organism>